<keyword evidence="3" id="KW-1185">Reference proteome</keyword>
<dbReference type="KEGG" id="cmah:C1I91_00070"/>
<dbReference type="AlphaFoldDB" id="A0A3R5TCN7"/>
<protein>
    <submittedName>
        <fullName evidence="2">Uncharacterized protein</fullName>
    </submittedName>
</protein>
<dbReference type="Proteomes" id="UP000286268">
    <property type="component" value="Chromosome"/>
</dbReference>
<name>A0A3R5TCN7_9CLOT</name>
<evidence type="ECO:0000313" key="2">
    <source>
        <dbReference type="EMBL" id="QAA30215.1"/>
    </source>
</evidence>
<dbReference type="Pfam" id="PF20122">
    <property type="entry name" value="DUF6512"/>
    <property type="match status" value="1"/>
</dbReference>
<dbReference type="RefSeq" id="WP_420808447.1">
    <property type="nucleotide sequence ID" value="NZ_CP025746.1"/>
</dbReference>
<dbReference type="InterPro" id="IPR045407">
    <property type="entry name" value="DUF6512"/>
</dbReference>
<gene>
    <name evidence="2" type="ORF">C1I91_00070</name>
</gene>
<feature type="transmembrane region" description="Helical" evidence="1">
    <location>
        <begin position="112"/>
        <end position="133"/>
    </location>
</feature>
<dbReference type="EMBL" id="CP025746">
    <property type="protein sequence ID" value="QAA30215.1"/>
    <property type="molecule type" value="Genomic_DNA"/>
</dbReference>
<feature type="transmembrane region" description="Helical" evidence="1">
    <location>
        <begin position="9"/>
        <end position="29"/>
    </location>
</feature>
<evidence type="ECO:0000256" key="1">
    <source>
        <dbReference type="SAM" id="Phobius"/>
    </source>
</evidence>
<keyword evidence="1" id="KW-0812">Transmembrane</keyword>
<sequence length="180" mass="20884">MKYKKNEVFIWELTGIPLLILLGLSLSFTYKSSNRNFIIGLFSVINTSLWEQLKISFFPIIFYSLIEKAFLATNSDNFFIAKATSFIFMSTFLSLSYFFLDFKIMNSEISNTISILLIGYTLSQFLSCIILNLNKNYSYINLISFLFLIITSILFFAFTINPPNNWLFTTSKHLLKVLNL</sequence>
<keyword evidence="1" id="KW-0472">Membrane</keyword>
<proteinExistence type="predicted"/>
<accession>A0A3R5TCN7</accession>
<feature type="transmembrane region" description="Helical" evidence="1">
    <location>
        <begin position="49"/>
        <end position="66"/>
    </location>
</feature>
<feature type="transmembrane region" description="Helical" evidence="1">
    <location>
        <begin position="78"/>
        <end position="100"/>
    </location>
</feature>
<reference evidence="2 3" key="1">
    <citation type="submission" date="2018-01" db="EMBL/GenBank/DDBJ databases">
        <title>Genome Sequencing and Assembly of Anaerobacter polyendosporus strain CT4.</title>
        <authorList>
            <person name="Tachaapaikoon C."/>
            <person name="Sutheeworapong S."/>
            <person name="Jenjaroenpun P."/>
            <person name="Wongsurawat T."/>
            <person name="Nookeaw I."/>
            <person name="Cheawchanlertfa P."/>
            <person name="Kosugi A."/>
            <person name="Cheevadhanarak S."/>
            <person name="Ratanakhanokchai K."/>
        </authorList>
    </citation>
    <scope>NUCLEOTIDE SEQUENCE [LARGE SCALE GENOMIC DNA]</scope>
    <source>
        <strain evidence="2 3">CT4</strain>
    </source>
</reference>
<evidence type="ECO:0000313" key="3">
    <source>
        <dbReference type="Proteomes" id="UP000286268"/>
    </source>
</evidence>
<organism evidence="2 3">
    <name type="scientific">Clostridium manihotivorum</name>
    <dbReference type="NCBI Taxonomy" id="2320868"/>
    <lineage>
        <taxon>Bacteria</taxon>
        <taxon>Bacillati</taxon>
        <taxon>Bacillota</taxon>
        <taxon>Clostridia</taxon>
        <taxon>Eubacteriales</taxon>
        <taxon>Clostridiaceae</taxon>
        <taxon>Clostridium</taxon>
    </lineage>
</organism>
<feature type="transmembrane region" description="Helical" evidence="1">
    <location>
        <begin position="140"/>
        <end position="160"/>
    </location>
</feature>
<keyword evidence="1" id="KW-1133">Transmembrane helix</keyword>